<accession>A0A9W7LDR6</accession>
<evidence type="ECO:0000256" key="2">
    <source>
        <dbReference type="RuleBase" id="RU003939"/>
    </source>
</evidence>
<dbReference type="PANTHER" id="PTHR33175:SF3">
    <property type="entry name" value="DNA-BINDING PROTEIN HU-BETA"/>
    <property type="match status" value="1"/>
</dbReference>
<gene>
    <name evidence="4" type="ORF">TrCOL_g3056</name>
</gene>
<dbReference type="PANTHER" id="PTHR33175">
    <property type="entry name" value="DNA-BINDING PROTEIN HU"/>
    <property type="match status" value="1"/>
</dbReference>
<dbReference type="PROSITE" id="PS00045">
    <property type="entry name" value="HISTONE_LIKE"/>
    <property type="match status" value="1"/>
</dbReference>
<dbReference type="Gene3D" id="4.10.520.10">
    <property type="entry name" value="IHF-like DNA-binding proteins"/>
    <property type="match status" value="1"/>
</dbReference>
<comment type="similarity">
    <text evidence="2">Belongs to the bacterial histone-like protein family.</text>
</comment>
<protein>
    <submittedName>
        <fullName evidence="4">Uncharacterized protein</fullName>
    </submittedName>
</protein>
<organism evidence="4 5">
    <name type="scientific">Triparma columacea</name>
    <dbReference type="NCBI Taxonomy" id="722753"/>
    <lineage>
        <taxon>Eukaryota</taxon>
        <taxon>Sar</taxon>
        <taxon>Stramenopiles</taxon>
        <taxon>Ochrophyta</taxon>
        <taxon>Bolidophyceae</taxon>
        <taxon>Parmales</taxon>
        <taxon>Triparmaceae</taxon>
        <taxon>Triparma</taxon>
    </lineage>
</organism>
<keyword evidence="1" id="KW-0238">DNA-binding</keyword>
<keyword evidence="5" id="KW-1185">Reference proteome</keyword>
<dbReference type="AlphaFoldDB" id="A0A9W7LDR6"/>
<evidence type="ECO:0000313" key="4">
    <source>
        <dbReference type="EMBL" id="GMI47320.1"/>
    </source>
</evidence>
<dbReference type="InterPro" id="IPR010992">
    <property type="entry name" value="IHF-like_DNA-bd_dom_sf"/>
</dbReference>
<evidence type="ECO:0000256" key="1">
    <source>
        <dbReference type="ARBA" id="ARBA00023125"/>
    </source>
</evidence>
<feature type="signal peptide" evidence="3">
    <location>
        <begin position="1"/>
        <end position="16"/>
    </location>
</feature>
<dbReference type="Proteomes" id="UP001165065">
    <property type="component" value="Unassembled WGS sequence"/>
</dbReference>
<reference evidence="5" key="1">
    <citation type="journal article" date="2023" name="Commun. Biol.">
        <title>Genome analysis of Parmales, the sister group of diatoms, reveals the evolutionary specialization of diatoms from phago-mixotrophs to photoautotrophs.</title>
        <authorList>
            <person name="Ban H."/>
            <person name="Sato S."/>
            <person name="Yoshikawa S."/>
            <person name="Yamada K."/>
            <person name="Nakamura Y."/>
            <person name="Ichinomiya M."/>
            <person name="Sato N."/>
            <person name="Blanc-Mathieu R."/>
            <person name="Endo H."/>
            <person name="Kuwata A."/>
            <person name="Ogata H."/>
        </authorList>
    </citation>
    <scope>NUCLEOTIDE SEQUENCE [LARGE SCALE GENOMIC DNA]</scope>
</reference>
<dbReference type="CDD" id="cd13831">
    <property type="entry name" value="HU"/>
    <property type="match status" value="1"/>
</dbReference>
<dbReference type="OrthoDB" id="10261135at2759"/>
<dbReference type="InterPro" id="IPR020816">
    <property type="entry name" value="Histone-like_DNA-bd_CS"/>
</dbReference>
<dbReference type="InterPro" id="IPR000119">
    <property type="entry name" value="Hist_DNA-bd"/>
</dbReference>
<sequence length="128" mass="13774">MKSFLFVSLILSLTSAFVPMKVIRGNNFALGADGPPAVKKADFVAAVSEKTGLTKIDSEAALAAVIDTITEEVSRGRKISMLGFGTFKLSERKERMGRNPKTGEAILIKASKTPSFSASKTFKEKCNQ</sequence>
<feature type="chain" id="PRO_5040763348" evidence="3">
    <location>
        <begin position="17"/>
        <end position="128"/>
    </location>
</feature>
<dbReference type="GO" id="GO:0003677">
    <property type="term" value="F:DNA binding"/>
    <property type="evidence" value="ECO:0007669"/>
    <property type="project" value="UniProtKB-KW"/>
</dbReference>
<dbReference type="SUPFAM" id="SSF47729">
    <property type="entry name" value="IHF-like DNA-binding proteins"/>
    <property type="match status" value="1"/>
</dbReference>
<comment type="caution">
    <text evidence="4">The sequence shown here is derived from an EMBL/GenBank/DDBJ whole genome shotgun (WGS) entry which is preliminary data.</text>
</comment>
<proteinExistence type="inferred from homology"/>
<dbReference type="GO" id="GO:0030527">
    <property type="term" value="F:structural constituent of chromatin"/>
    <property type="evidence" value="ECO:0007669"/>
    <property type="project" value="InterPro"/>
</dbReference>
<dbReference type="SMART" id="SM00411">
    <property type="entry name" value="BHL"/>
    <property type="match status" value="1"/>
</dbReference>
<dbReference type="PRINTS" id="PR01727">
    <property type="entry name" value="DNABINDINGHU"/>
</dbReference>
<dbReference type="Pfam" id="PF00216">
    <property type="entry name" value="Bac_DNA_binding"/>
    <property type="match status" value="1"/>
</dbReference>
<keyword evidence="3" id="KW-0732">Signal</keyword>
<dbReference type="EMBL" id="BRYA01000340">
    <property type="protein sequence ID" value="GMI47320.1"/>
    <property type="molecule type" value="Genomic_DNA"/>
</dbReference>
<name>A0A9W7LDR6_9STRA</name>
<evidence type="ECO:0000256" key="3">
    <source>
        <dbReference type="SAM" id="SignalP"/>
    </source>
</evidence>
<evidence type="ECO:0000313" key="5">
    <source>
        <dbReference type="Proteomes" id="UP001165065"/>
    </source>
</evidence>